<dbReference type="InterPro" id="IPR001849">
    <property type="entry name" value="PH_domain"/>
</dbReference>
<gene>
    <name evidence="2" type="ORF">PFISCL1PPCAC_4907</name>
</gene>
<dbReference type="SUPFAM" id="SSF50729">
    <property type="entry name" value="PH domain-like"/>
    <property type="match status" value="1"/>
</dbReference>
<evidence type="ECO:0000313" key="3">
    <source>
        <dbReference type="Proteomes" id="UP001432322"/>
    </source>
</evidence>
<feature type="non-terminal residue" evidence="2">
    <location>
        <position position="1"/>
    </location>
</feature>
<evidence type="ECO:0000259" key="1">
    <source>
        <dbReference type="PROSITE" id="PS50003"/>
    </source>
</evidence>
<organism evidence="2 3">
    <name type="scientific">Pristionchus fissidentatus</name>
    <dbReference type="NCBI Taxonomy" id="1538716"/>
    <lineage>
        <taxon>Eukaryota</taxon>
        <taxon>Metazoa</taxon>
        <taxon>Ecdysozoa</taxon>
        <taxon>Nematoda</taxon>
        <taxon>Chromadorea</taxon>
        <taxon>Rhabditida</taxon>
        <taxon>Rhabditina</taxon>
        <taxon>Diplogasteromorpha</taxon>
        <taxon>Diplogasteroidea</taxon>
        <taxon>Neodiplogasteridae</taxon>
        <taxon>Pristionchus</taxon>
    </lineage>
</organism>
<dbReference type="EMBL" id="BTSY01000002">
    <property type="protein sequence ID" value="GMT13610.1"/>
    <property type="molecule type" value="Genomic_DNA"/>
</dbReference>
<evidence type="ECO:0000313" key="2">
    <source>
        <dbReference type="EMBL" id="GMT13610.1"/>
    </source>
</evidence>
<proteinExistence type="predicted"/>
<name>A0AAV5V212_9BILA</name>
<feature type="domain" description="PH" evidence="1">
    <location>
        <begin position="1"/>
        <end position="98"/>
    </location>
</feature>
<protein>
    <recommendedName>
        <fullName evidence="1">PH domain-containing protein</fullName>
    </recommendedName>
</protein>
<feature type="non-terminal residue" evidence="2">
    <location>
        <position position="98"/>
    </location>
</feature>
<reference evidence="2" key="1">
    <citation type="submission" date="2023-10" db="EMBL/GenBank/DDBJ databases">
        <title>Genome assembly of Pristionchus species.</title>
        <authorList>
            <person name="Yoshida K."/>
            <person name="Sommer R.J."/>
        </authorList>
    </citation>
    <scope>NUCLEOTIDE SEQUENCE</scope>
    <source>
        <strain evidence="2">RS5133</strain>
    </source>
</reference>
<accession>A0AAV5V212</accession>
<comment type="caution">
    <text evidence="2">The sequence shown here is derived from an EMBL/GenBank/DDBJ whole genome shotgun (WGS) entry which is preliminary data.</text>
</comment>
<dbReference type="Proteomes" id="UP001432322">
    <property type="component" value="Unassembled WGS sequence"/>
</dbReference>
<dbReference type="AlphaFoldDB" id="A0AAV5V212"/>
<keyword evidence="3" id="KW-1185">Reference proteome</keyword>
<sequence length="98" mass="10878">ASFLGGSNLRFPTTEENINSFKSPECVSPPSCIFYRITRFDEKTDEQNTIELAGSTIERMKNIDGLGRSNVFLIVNASTGQRLLICAASIEDADDWEN</sequence>
<dbReference type="PROSITE" id="PS50003">
    <property type="entry name" value="PH_DOMAIN"/>
    <property type="match status" value="1"/>
</dbReference>